<gene>
    <name evidence="2" type="primary">U6500B03020</name>
    <name evidence="2" type="ORF">SEUBUCD650_0B03020</name>
</gene>
<keyword evidence="1" id="KW-0812">Transmembrane</keyword>
<evidence type="ECO:0000313" key="3">
    <source>
        <dbReference type="Proteomes" id="UP001152964"/>
    </source>
</evidence>
<keyword evidence="3" id="KW-1185">Reference proteome</keyword>
<protein>
    <recommendedName>
        <fullName evidence="4">CSN9-like protein</fullName>
    </recommendedName>
</protein>
<sequence>MVGIYTYRSKVLWYRQTSLVIIAICFSYVVAFLPSCLLCFRNAKIMELNYSCSLFLCIYCITYKGKQTKGKTSDDLNGTKKKSAMREETIRALEEPHKYHYKAEWLESKDLDERQLFEIFAFGNIKDVPEDTTLTSSMRSKLEKLTLITLSETYNELTYENIRKQCQIEDNSIIENHLIQLQDIFKVEIDSVNLSIIFLKRLDCRDVYCNERELVVIENPRVTKECLVNNLRKWKIKLKQDILDQSK</sequence>
<evidence type="ECO:0000256" key="1">
    <source>
        <dbReference type="SAM" id="Phobius"/>
    </source>
</evidence>
<feature type="transmembrane region" description="Helical" evidence="1">
    <location>
        <begin position="20"/>
        <end position="40"/>
    </location>
</feature>
<keyword evidence="1" id="KW-0472">Membrane</keyword>
<accession>A0ABN8VQN9</accession>
<evidence type="ECO:0008006" key="4">
    <source>
        <dbReference type="Google" id="ProtNLM"/>
    </source>
</evidence>
<reference evidence="2" key="1">
    <citation type="submission" date="2022-08" db="EMBL/GenBank/DDBJ databases">
        <authorList>
            <person name="Byrne P K."/>
        </authorList>
    </citation>
    <scope>NUCLEOTIDE SEQUENCE</scope>
    <source>
        <strain evidence="2">UCD650</strain>
    </source>
</reference>
<keyword evidence="1" id="KW-1133">Transmembrane helix</keyword>
<proteinExistence type="predicted"/>
<name>A0ABN8VQN9_SACEU</name>
<evidence type="ECO:0000313" key="2">
    <source>
        <dbReference type="EMBL" id="CAI1830808.1"/>
    </source>
</evidence>
<dbReference type="EMBL" id="OX291492">
    <property type="protein sequence ID" value="CAI1830808.1"/>
    <property type="molecule type" value="Genomic_DNA"/>
</dbReference>
<dbReference type="Proteomes" id="UP001152964">
    <property type="component" value="Chromosome 2"/>
</dbReference>
<organism evidence="2 3">
    <name type="scientific">Saccharomyces eubayanus</name>
    <name type="common">Yeast</name>
    <dbReference type="NCBI Taxonomy" id="1080349"/>
    <lineage>
        <taxon>Eukaryota</taxon>
        <taxon>Fungi</taxon>
        <taxon>Dikarya</taxon>
        <taxon>Ascomycota</taxon>
        <taxon>Saccharomycotina</taxon>
        <taxon>Saccharomycetes</taxon>
        <taxon>Saccharomycetales</taxon>
        <taxon>Saccharomycetaceae</taxon>
        <taxon>Saccharomyces</taxon>
    </lineage>
</organism>